<accession>A0ABY8EDH1</accession>
<dbReference type="Gene3D" id="3.10.350.10">
    <property type="entry name" value="LysM domain"/>
    <property type="match status" value="1"/>
</dbReference>
<dbReference type="CDD" id="cd00118">
    <property type="entry name" value="LysM"/>
    <property type="match status" value="1"/>
</dbReference>
<dbReference type="Gene3D" id="3.30.457.10">
    <property type="entry name" value="Copper amine oxidase-like, N-terminal domain"/>
    <property type="match status" value="1"/>
</dbReference>
<sequence length="327" mass="36905">MKKLISSLIFAALLLGNSTSYAQSYLMHTVQTGDTYASIAKEHNTSVDTIRSLNTPSEYDLYSGSLIKIKPVKDQKAISIKVDSKVVSTDQYPYIENSRTFVPIRFIAESLGANVSWDQSSQEAILEYEDKIIRLPIYSSTATINGSSVALDAPVNIYNARTFVPVRFIAETFDCSVDWNGYDYVVDIQTENYSNKNIVDDNVPSYSSEDLYWLSRLVHAESQGESYEGKLAVANVIVNRKNSDLFPASIKGVIFDNNYGIQYTPVANGRIYNTPSNDSIQAAKQALEGHNNISTCLYFLNPRKSTNNWIVWNRFYFKTIQNHDFYL</sequence>
<dbReference type="Pfam" id="PF07833">
    <property type="entry name" value="Cu_amine_oxidN1"/>
    <property type="match status" value="1"/>
</dbReference>
<dbReference type="SMART" id="SM00257">
    <property type="entry name" value="LysM"/>
    <property type="match status" value="1"/>
</dbReference>
<dbReference type="Pfam" id="PF07486">
    <property type="entry name" value="Hydrolase_2"/>
    <property type="match status" value="1"/>
</dbReference>
<dbReference type="SUPFAM" id="SSF55383">
    <property type="entry name" value="Copper amine oxidase, domain N"/>
    <property type="match status" value="1"/>
</dbReference>
<dbReference type="InterPro" id="IPR036582">
    <property type="entry name" value="Mao_N_sf"/>
</dbReference>
<protein>
    <submittedName>
        <fullName evidence="3">Stalk domain-containing protein</fullName>
    </submittedName>
</protein>
<dbReference type="InterPro" id="IPR012854">
    <property type="entry name" value="Cu_amine_oxidase-like_N"/>
</dbReference>
<keyword evidence="4" id="KW-1185">Reference proteome</keyword>
<feature type="signal peptide" evidence="1">
    <location>
        <begin position="1"/>
        <end position="22"/>
    </location>
</feature>
<name>A0ABY8EDH1_9FIRM</name>
<dbReference type="EMBL" id="CP120733">
    <property type="protein sequence ID" value="WFD10988.1"/>
    <property type="molecule type" value="Genomic_DNA"/>
</dbReference>
<dbReference type="InterPro" id="IPR018392">
    <property type="entry name" value="LysM"/>
</dbReference>
<dbReference type="InterPro" id="IPR042047">
    <property type="entry name" value="SleB_dom1"/>
</dbReference>
<evidence type="ECO:0000313" key="4">
    <source>
        <dbReference type="Proteomes" id="UP001222800"/>
    </source>
</evidence>
<evidence type="ECO:0000256" key="1">
    <source>
        <dbReference type="SAM" id="SignalP"/>
    </source>
</evidence>
<dbReference type="Proteomes" id="UP001222800">
    <property type="component" value="Chromosome"/>
</dbReference>
<dbReference type="Gene3D" id="1.10.10.2520">
    <property type="entry name" value="Cell wall hydrolase SleB, domain 1"/>
    <property type="match status" value="1"/>
</dbReference>
<proteinExistence type="predicted"/>
<dbReference type="SUPFAM" id="SSF54106">
    <property type="entry name" value="LysM domain"/>
    <property type="match status" value="1"/>
</dbReference>
<feature type="domain" description="LysM" evidence="2">
    <location>
        <begin position="26"/>
        <end position="69"/>
    </location>
</feature>
<dbReference type="RefSeq" id="WP_277732952.1">
    <property type="nucleotide sequence ID" value="NZ_CP120733.1"/>
</dbReference>
<dbReference type="InterPro" id="IPR036779">
    <property type="entry name" value="LysM_dom_sf"/>
</dbReference>
<gene>
    <name evidence="3" type="ORF">P4S50_02625</name>
</gene>
<reference evidence="3 4" key="1">
    <citation type="submission" date="2023-03" db="EMBL/GenBank/DDBJ databases">
        <title>Complete genome sequence of Tepidibacter sp. SWIR-1, isolated from a deep-sea hydrothermal vent.</title>
        <authorList>
            <person name="Li X."/>
        </authorList>
    </citation>
    <scope>NUCLEOTIDE SEQUENCE [LARGE SCALE GENOMIC DNA]</scope>
    <source>
        <strain evidence="3 4">SWIR-1</strain>
    </source>
</reference>
<keyword evidence="1" id="KW-0732">Signal</keyword>
<organism evidence="3 4">
    <name type="scientific">Tepidibacter hydrothermalis</name>
    <dbReference type="NCBI Taxonomy" id="3036126"/>
    <lineage>
        <taxon>Bacteria</taxon>
        <taxon>Bacillati</taxon>
        <taxon>Bacillota</taxon>
        <taxon>Clostridia</taxon>
        <taxon>Peptostreptococcales</taxon>
        <taxon>Peptostreptococcaceae</taxon>
        <taxon>Tepidibacter</taxon>
    </lineage>
</organism>
<dbReference type="PROSITE" id="PS51782">
    <property type="entry name" value="LYSM"/>
    <property type="match status" value="1"/>
</dbReference>
<dbReference type="Gene3D" id="6.20.240.60">
    <property type="match status" value="1"/>
</dbReference>
<feature type="chain" id="PRO_5045505227" evidence="1">
    <location>
        <begin position="23"/>
        <end position="327"/>
    </location>
</feature>
<evidence type="ECO:0000259" key="2">
    <source>
        <dbReference type="PROSITE" id="PS51782"/>
    </source>
</evidence>
<evidence type="ECO:0000313" key="3">
    <source>
        <dbReference type="EMBL" id="WFD10988.1"/>
    </source>
</evidence>
<dbReference type="InterPro" id="IPR011105">
    <property type="entry name" value="Cell_wall_hydrolase_SleB"/>
</dbReference>
<dbReference type="Pfam" id="PF01476">
    <property type="entry name" value="LysM"/>
    <property type="match status" value="1"/>
</dbReference>